<organism evidence="1 2">
    <name type="scientific">Agathobacter rectalis</name>
    <dbReference type="NCBI Taxonomy" id="39491"/>
    <lineage>
        <taxon>Bacteria</taxon>
        <taxon>Bacillati</taxon>
        <taxon>Bacillota</taxon>
        <taxon>Clostridia</taxon>
        <taxon>Lachnospirales</taxon>
        <taxon>Lachnospiraceae</taxon>
        <taxon>Agathobacter</taxon>
    </lineage>
</organism>
<dbReference type="AlphaFoldDB" id="A0A174KX76"/>
<sequence>MARLKQLEPKKETIGGLNFYIRPFPAMVAANLTGDLASLLTPVLAALMPLVGNSDNESDGEDGDLMDIDVNDAAASISKSMEGFSGSKVESMMKKLLITHKNVVVELPVMDEDDVETGEYSQEILDMDIVNEIFCGDVQDMFILAFYVIRLNFNGFFKRLAGPSGKVGESIAKKMRKIL</sequence>
<dbReference type="EMBL" id="CZAJ01000019">
    <property type="protein sequence ID" value="CUP13849.1"/>
    <property type="molecule type" value="Genomic_DNA"/>
</dbReference>
<dbReference type="Proteomes" id="UP000095602">
    <property type="component" value="Unassembled WGS sequence"/>
</dbReference>
<proteinExistence type="predicted"/>
<dbReference type="RefSeq" id="WP_003502278.1">
    <property type="nucleotide sequence ID" value="NZ_CZAJ01000019.1"/>
</dbReference>
<dbReference type="Pfam" id="PF21822">
    <property type="entry name" value="Phage_TAC_15"/>
    <property type="match status" value="1"/>
</dbReference>
<protein>
    <submittedName>
        <fullName evidence="1">Uncharacterized protein</fullName>
    </submittedName>
</protein>
<evidence type="ECO:0000313" key="2">
    <source>
        <dbReference type="Proteomes" id="UP000095602"/>
    </source>
</evidence>
<evidence type="ECO:0000313" key="1">
    <source>
        <dbReference type="EMBL" id="CUP13849.1"/>
    </source>
</evidence>
<accession>A0A174KX76</accession>
<gene>
    <name evidence="1" type="ORF">ERS852497_01999</name>
</gene>
<reference evidence="1 2" key="1">
    <citation type="submission" date="2015-09" db="EMBL/GenBank/DDBJ databases">
        <authorList>
            <consortium name="Pathogen Informatics"/>
        </authorList>
    </citation>
    <scope>NUCLEOTIDE SEQUENCE [LARGE SCALE GENOMIC DNA]</scope>
    <source>
        <strain evidence="1 2">2789STDY5834884</strain>
    </source>
</reference>
<name>A0A174KX76_9FIRM</name>
<dbReference type="InterPro" id="IPR049156">
    <property type="entry name" value="Phage_chap_TAC_15-like"/>
</dbReference>